<evidence type="ECO:0000256" key="1">
    <source>
        <dbReference type="SAM" id="MobiDB-lite"/>
    </source>
</evidence>
<keyword evidence="3" id="KW-1185">Reference proteome</keyword>
<accession>A0ABQ5B1J9</accession>
<comment type="caution">
    <text evidence="2">The sequence shown here is derived from an EMBL/GenBank/DDBJ whole genome shotgun (WGS) entry which is preliminary data.</text>
</comment>
<gene>
    <name evidence="2" type="ORF">Tco_0842641</name>
</gene>
<sequence length="99" mass="10396">MKASALPTRRPFRELLSRMALLNEGIALLSLKAARNNADILQGSHIFLKGSSTQAPVNPTGPSVSIPIDQEAPSGSHSPSSSDHQSSSVHQGVTAELLI</sequence>
<evidence type="ECO:0000313" key="3">
    <source>
        <dbReference type="Proteomes" id="UP001151760"/>
    </source>
</evidence>
<proteinExistence type="predicted"/>
<organism evidence="2 3">
    <name type="scientific">Tanacetum coccineum</name>
    <dbReference type="NCBI Taxonomy" id="301880"/>
    <lineage>
        <taxon>Eukaryota</taxon>
        <taxon>Viridiplantae</taxon>
        <taxon>Streptophyta</taxon>
        <taxon>Embryophyta</taxon>
        <taxon>Tracheophyta</taxon>
        <taxon>Spermatophyta</taxon>
        <taxon>Magnoliopsida</taxon>
        <taxon>eudicotyledons</taxon>
        <taxon>Gunneridae</taxon>
        <taxon>Pentapetalae</taxon>
        <taxon>asterids</taxon>
        <taxon>campanulids</taxon>
        <taxon>Asterales</taxon>
        <taxon>Asteraceae</taxon>
        <taxon>Asteroideae</taxon>
        <taxon>Anthemideae</taxon>
        <taxon>Anthemidinae</taxon>
        <taxon>Tanacetum</taxon>
    </lineage>
</organism>
<feature type="compositionally biased region" description="Polar residues" evidence="1">
    <location>
        <begin position="51"/>
        <end position="63"/>
    </location>
</feature>
<reference evidence="2" key="2">
    <citation type="submission" date="2022-01" db="EMBL/GenBank/DDBJ databases">
        <authorList>
            <person name="Yamashiro T."/>
            <person name="Shiraishi A."/>
            <person name="Satake H."/>
            <person name="Nakayama K."/>
        </authorList>
    </citation>
    <scope>NUCLEOTIDE SEQUENCE</scope>
</reference>
<dbReference type="Proteomes" id="UP001151760">
    <property type="component" value="Unassembled WGS sequence"/>
</dbReference>
<feature type="compositionally biased region" description="Low complexity" evidence="1">
    <location>
        <begin position="73"/>
        <end position="93"/>
    </location>
</feature>
<protein>
    <submittedName>
        <fullName evidence="2">Uncharacterized protein</fullName>
    </submittedName>
</protein>
<evidence type="ECO:0000313" key="2">
    <source>
        <dbReference type="EMBL" id="GJT08179.1"/>
    </source>
</evidence>
<name>A0ABQ5B1J9_9ASTR</name>
<feature type="region of interest" description="Disordered" evidence="1">
    <location>
        <begin position="51"/>
        <end position="99"/>
    </location>
</feature>
<reference evidence="2" key="1">
    <citation type="journal article" date="2022" name="Int. J. Mol. Sci.">
        <title>Draft Genome of Tanacetum Coccineum: Genomic Comparison of Closely Related Tanacetum-Family Plants.</title>
        <authorList>
            <person name="Yamashiro T."/>
            <person name="Shiraishi A."/>
            <person name="Nakayama K."/>
            <person name="Satake H."/>
        </authorList>
    </citation>
    <scope>NUCLEOTIDE SEQUENCE</scope>
</reference>
<dbReference type="EMBL" id="BQNB010012809">
    <property type="protein sequence ID" value="GJT08179.1"/>
    <property type="molecule type" value="Genomic_DNA"/>
</dbReference>